<feature type="signal peptide" evidence="10">
    <location>
        <begin position="1"/>
        <end position="34"/>
    </location>
</feature>
<name>A0A563EJ46_9PSEU</name>
<keyword evidence="10" id="KW-0732">Signal</keyword>
<dbReference type="PROSITE" id="PS51296">
    <property type="entry name" value="RIESKE"/>
    <property type="match status" value="1"/>
</dbReference>
<protein>
    <recommendedName>
        <fullName evidence="2">Cytochrome bc1 complex Rieske iron-sulfur subunit</fullName>
    </recommendedName>
    <alternativeName>
        <fullName evidence="8">Cytochrome bc1 reductase complex subunit QcrA</fullName>
    </alternativeName>
</protein>
<dbReference type="GO" id="GO:0016705">
    <property type="term" value="F:oxidoreductase activity, acting on paired donors, with incorporation or reduction of molecular oxygen"/>
    <property type="evidence" value="ECO:0007669"/>
    <property type="project" value="UniProtKB-ARBA"/>
</dbReference>
<evidence type="ECO:0000313" key="13">
    <source>
        <dbReference type="Proteomes" id="UP000316639"/>
    </source>
</evidence>
<gene>
    <name evidence="12" type="ORF">FKR81_34340</name>
</gene>
<sequence length="149" mass="15074">MDPNAPTTALTRRCFIGCATTAALACGATGTAHAGSRGTAGRATIPPGTVLAKTADVPLTGGIVVQVGDDVAVVAQPAEATFTAFNAVCTHEGCTVNEIVENVIICPCHDSRFSSEDGKVVQGPAEDPLPVIEVEVSGENVVTTGDEPR</sequence>
<dbReference type="InterPro" id="IPR006311">
    <property type="entry name" value="TAT_signal"/>
</dbReference>
<dbReference type="SUPFAM" id="SSF50022">
    <property type="entry name" value="ISP domain"/>
    <property type="match status" value="1"/>
</dbReference>
<dbReference type="InterPro" id="IPR005805">
    <property type="entry name" value="Rieske_Fe-S_prot_C"/>
</dbReference>
<dbReference type="EMBL" id="VOBR01000029">
    <property type="protein sequence ID" value="TWP46886.1"/>
    <property type="molecule type" value="Genomic_DNA"/>
</dbReference>
<dbReference type="GO" id="GO:0051537">
    <property type="term" value="F:2 iron, 2 sulfur cluster binding"/>
    <property type="evidence" value="ECO:0007669"/>
    <property type="project" value="UniProtKB-KW"/>
</dbReference>
<dbReference type="InterPro" id="IPR036922">
    <property type="entry name" value="Rieske_2Fe-2S_sf"/>
</dbReference>
<evidence type="ECO:0000259" key="11">
    <source>
        <dbReference type="PROSITE" id="PS51296"/>
    </source>
</evidence>
<evidence type="ECO:0000256" key="5">
    <source>
        <dbReference type="ARBA" id="ARBA00023004"/>
    </source>
</evidence>
<dbReference type="Pfam" id="PF00355">
    <property type="entry name" value="Rieske"/>
    <property type="match status" value="1"/>
</dbReference>
<feature type="chain" id="PRO_5022107216" description="Cytochrome bc1 complex Rieske iron-sulfur subunit" evidence="10">
    <location>
        <begin position="35"/>
        <end position="149"/>
    </location>
</feature>
<evidence type="ECO:0000256" key="7">
    <source>
        <dbReference type="ARBA" id="ARBA00023157"/>
    </source>
</evidence>
<evidence type="ECO:0000313" key="12">
    <source>
        <dbReference type="EMBL" id="TWP46886.1"/>
    </source>
</evidence>
<evidence type="ECO:0000256" key="10">
    <source>
        <dbReference type="SAM" id="SignalP"/>
    </source>
</evidence>
<dbReference type="PANTHER" id="PTHR10134">
    <property type="entry name" value="CYTOCHROME B-C1 COMPLEX SUBUNIT RIESKE, MITOCHONDRIAL"/>
    <property type="match status" value="1"/>
</dbReference>
<dbReference type="InterPro" id="IPR014349">
    <property type="entry name" value="Rieske_Fe-S_prot"/>
</dbReference>
<dbReference type="CDD" id="cd03467">
    <property type="entry name" value="Rieske"/>
    <property type="match status" value="1"/>
</dbReference>
<evidence type="ECO:0000256" key="6">
    <source>
        <dbReference type="ARBA" id="ARBA00023014"/>
    </source>
</evidence>
<accession>A0A563EJ46</accession>
<comment type="function">
    <text evidence="1">Iron-sulfur subunit of the cytochrome bc1 complex, an essential component of the respiratory electron transport chain required for ATP synthesis. The bc1 complex catalyzes the oxidation of menaquinol and the reduction of cytochrome c in the respiratory chain. The bc1 complex operates through a Q-cycle mechanism that couples electron transfer to generation of the proton gradient that drives ATP synthesis.</text>
</comment>
<keyword evidence="3" id="KW-0001">2Fe-2S</keyword>
<reference evidence="12 13" key="1">
    <citation type="submission" date="2019-07" db="EMBL/GenBank/DDBJ databases">
        <title>Lentzea xizangensis sp. nov., isolated from Qinghai-Tibetan Plateau Soils.</title>
        <authorList>
            <person name="Huang J."/>
        </authorList>
    </citation>
    <scope>NUCLEOTIDE SEQUENCE [LARGE SCALE GENOMIC DNA]</scope>
    <source>
        <strain evidence="12 13">FXJ1.1311</strain>
    </source>
</reference>
<comment type="caution">
    <text evidence="12">The sequence shown here is derived from an EMBL/GenBank/DDBJ whole genome shotgun (WGS) entry which is preliminary data.</text>
</comment>
<evidence type="ECO:0000256" key="3">
    <source>
        <dbReference type="ARBA" id="ARBA00022714"/>
    </source>
</evidence>
<feature type="domain" description="Rieske" evidence="11">
    <location>
        <begin position="49"/>
        <end position="143"/>
    </location>
</feature>
<proteinExistence type="predicted"/>
<dbReference type="GO" id="GO:0004497">
    <property type="term" value="F:monooxygenase activity"/>
    <property type="evidence" value="ECO:0007669"/>
    <property type="project" value="UniProtKB-ARBA"/>
</dbReference>
<keyword evidence="4" id="KW-0479">Metal-binding</keyword>
<keyword evidence="7" id="KW-1015">Disulfide bond</keyword>
<keyword evidence="5" id="KW-0408">Iron</keyword>
<dbReference type="Proteomes" id="UP000316639">
    <property type="component" value="Unassembled WGS sequence"/>
</dbReference>
<organism evidence="12 13">
    <name type="scientific">Lentzea tibetensis</name>
    <dbReference type="NCBI Taxonomy" id="2591470"/>
    <lineage>
        <taxon>Bacteria</taxon>
        <taxon>Bacillati</taxon>
        <taxon>Actinomycetota</taxon>
        <taxon>Actinomycetes</taxon>
        <taxon>Pseudonocardiales</taxon>
        <taxon>Pseudonocardiaceae</taxon>
        <taxon>Lentzea</taxon>
    </lineage>
</organism>
<dbReference type="InterPro" id="IPR017941">
    <property type="entry name" value="Rieske_2Fe-2S"/>
</dbReference>
<evidence type="ECO:0000256" key="1">
    <source>
        <dbReference type="ARBA" id="ARBA00002494"/>
    </source>
</evidence>
<evidence type="ECO:0000256" key="9">
    <source>
        <dbReference type="ARBA" id="ARBA00034078"/>
    </source>
</evidence>
<evidence type="ECO:0000256" key="2">
    <source>
        <dbReference type="ARBA" id="ARBA00015816"/>
    </source>
</evidence>
<evidence type="ECO:0000256" key="4">
    <source>
        <dbReference type="ARBA" id="ARBA00022723"/>
    </source>
</evidence>
<dbReference type="AlphaFoldDB" id="A0A563EJ46"/>
<dbReference type="GO" id="GO:0046872">
    <property type="term" value="F:metal ion binding"/>
    <property type="evidence" value="ECO:0007669"/>
    <property type="project" value="UniProtKB-KW"/>
</dbReference>
<keyword evidence="6" id="KW-0411">Iron-sulfur</keyword>
<dbReference type="RefSeq" id="WP_146358395.1">
    <property type="nucleotide sequence ID" value="NZ_VOBR01000029.1"/>
</dbReference>
<evidence type="ECO:0000256" key="8">
    <source>
        <dbReference type="ARBA" id="ARBA00029586"/>
    </source>
</evidence>
<keyword evidence="13" id="KW-1185">Reference proteome</keyword>
<comment type="cofactor">
    <cofactor evidence="9">
        <name>[2Fe-2S] cluster</name>
        <dbReference type="ChEBI" id="CHEBI:190135"/>
    </cofactor>
</comment>
<dbReference type="PROSITE" id="PS51318">
    <property type="entry name" value="TAT"/>
    <property type="match status" value="1"/>
</dbReference>
<dbReference type="GO" id="GO:0016020">
    <property type="term" value="C:membrane"/>
    <property type="evidence" value="ECO:0007669"/>
    <property type="project" value="InterPro"/>
</dbReference>
<dbReference type="OrthoDB" id="25106at2"/>
<dbReference type="Gene3D" id="2.102.10.10">
    <property type="entry name" value="Rieske [2Fe-2S] iron-sulphur domain"/>
    <property type="match status" value="1"/>
</dbReference>
<dbReference type="PRINTS" id="PR00162">
    <property type="entry name" value="RIESKE"/>
</dbReference>